<organism evidence="7 8">
    <name type="scientific">Glutinoglossum americanum</name>
    <dbReference type="NCBI Taxonomy" id="1670608"/>
    <lineage>
        <taxon>Eukaryota</taxon>
        <taxon>Fungi</taxon>
        <taxon>Dikarya</taxon>
        <taxon>Ascomycota</taxon>
        <taxon>Pezizomycotina</taxon>
        <taxon>Geoglossomycetes</taxon>
        <taxon>Geoglossales</taxon>
        <taxon>Geoglossaceae</taxon>
        <taxon>Glutinoglossum</taxon>
    </lineage>
</organism>
<proteinExistence type="inferred from homology"/>
<dbReference type="GO" id="GO:0008652">
    <property type="term" value="P:amino acid biosynthetic process"/>
    <property type="evidence" value="ECO:0007669"/>
    <property type="project" value="UniProtKB-KW"/>
</dbReference>
<evidence type="ECO:0000313" key="8">
    <source>
        <dbReference type="Proteomes" id="UP000698800"/>
    </source>
</evidence>
<feature type="binding site" evidence="5">
    <location>
        <position position="459"/>
    </location>
    <ligand>
        <name>Mn(2+)</name>
        <dbReference type="ChEBI" id="CHEBI:29035"/>
    </ligand>
</feature>
<gene>
    <name evidence="7" type="primary">ARO8</name>
    <name evidence="7" type="ORF">FGG08_005708</name>
</gene>
<dbReference type="PANTHER" id="PTHR21337:SF0">
    <property type="entry name" value="PHOSPHO-2-DEHYDRO-3-DEOXYHEPTONATE ALDOLASE"/>
    <property type="match status" value="1"/>
</dbReference>
<dbReference type="PANTHER" id="PTHR21337">
    <property type="entry name" value="PHOSPHO-2-DEHYDRO-3-DEOXYHEPTONATE ALDOLASE 1, 2"/>
    <property type="match status" value="1"/>
</dbReference>
<evidence type="ECO:0000256" key="5">
    <source>
        <dbReference type="PIRSR" id="PIRSR602480-1"/>
    </source>
</evidence>
<keyword evidence="5" id="KW-0464">Manganese</keyword>
<comment type="cofactor">
    <cofactor evidence="5">
        <name>Mn(2+)</name>
        <dbReference type="ChEBI" id="CHEBI:29035"/>
    </cofactor>
    <cofactor evidence="5">
        <name>Co(2+)</name>
        <dbReference type="ChEBI" id="CHEBI:48828"/>
    </cofactor>
    <cofactor evidence="5">
        <name>Cd(2+)</name>
        <dbReference type="ChEBI" id="CHEBI:48775"/>
    </cofactor>
    <text evidence="5">Binds 1 divalent cation per subunit. The enzyme is active with manganese, cobalt or cadmium ions.</text>
</comment>
<dbReference type="EC" id="2.5.1.54" evidence="6"/>
<feature type="binding site" evidence="5">
    <location>
        <position position="324"/>
    </location>
    <ligand>
        <name>phosphoenolpyruvate</name>
        <dbReference type="ChEBI" id="CHEBI:58702"/>
    </ligand>
</feature>
<dbReference type="SUPFAM" id="SSF51569">
    <property type="entry name" value="Aldolase"/>
    <property type="match status" value="1"/>
</dbReference>
<comment type="catalytic activity">
    <reaction evidence="4 6">
        <text>D-erythrose 4-phosphate + phosphoenolpyruvate + H2O = 7-phospho-2-dehydro-3-deoxy-D-arabino-heptonate + phosphate</text>
        <dbReference type="Rhea" id="RHEA:14717"/>
        <dbReference type="ChEBI" id="CHEBI:15377"/>
        <dbReference type="ChEBI" id="CHEBI:16897"/>
        <dbReference type="ChEBI" id="CHEBI:43474"/>
        <dbReference type="ChEBI" id="CHEBI:58394"/>
        <dbReference type="ChEBI" id="CHEBI:58702"/>
        <dbReference type="EC" id="2.5.1.54"/>
    </reaction>
</comment>
<dbReference type="GO" id="GO:0003849">
    <property type="term" value="F:3-deoxy-7-phosphoheptulonate synthase activity"/>
    <property type="evidence" value="ECO:0007669"/>
    <property type="project" value="UniProtKB-EC"/>
</dbReference>
<dbReference type="AlphaFoldDB" id="A0A9P8L2M8"/>
<dbReference type="GO" id="GO:0009073">
    <property type="term" value="P:aromatic amino acid family biosynthetic process"/>
    <property type="evidence" value="ECO:0007669"/>
    <property type="project" value="UniProtKB-KW"/>
</dbReference>
<accession>A0A9P8L2M8</accession>
<sequence length="487" mass="53369">MTQGLDVSWSPSSWASKPIKQDVVYEDRKAVGRALAKLEKLPPLVTPTEIVRLKKSLRDVAMGKAFLLQGGDCAELFDYCEENAIDSKIKLLLQMSLVLIWGEDIPRGRSSTSAMLTTPGISGANKPVVRIARMAGQFAKPRSSPTEVVNGKEIPSFRGDNINGFDPSERTPDPDRLVSAYFHSATTLNYIRAQLASGIADLHSPLNWNLGHVQSPSLQTKYQRIVDSITDSLRFMKTVGADTATQLETVELFTSHEGLLLEYEQSLTRRLRHPSAYPPSSSDDDGTGWYNTSAHFLWIGDRTRQLDGAHVEYFRGLENPIGIKVGPSMKEGELVQLLDIVNPKKEVGKVTLITRYGEGKVEDMLGPHIDAVKGSGHVVVWQCDPMHGNTRSTSSGIKTRQFSSILAEVSAALRIHKAHNSHLGGVHLELTGDAVTECVGGAECLTDDDLSLNYTTYCDPRLNEKQALELAFLVAGSYRQEAGGNVV</sequence>
<feature type="binding site" evidence="5">
    <location>
        <position position="133"/>
    </location>
    <ligand>
        <name>phosphoenolpyruvate</name>
        <dbReference type="ChEBI" id="CHEBI:58702"/>
    </ligand>
</feature>
<evidence type="ECO:0000256" key="1">
    <source>
        <dbReference type="ARBA" id="ARBA00004688"/>
    </source>
</evidence>
<dbReference type="Gene3D" id="3.20.20.70">
    <property type="entry name" value="Aldolase class I"/>
    <property type="match status" value="2"/>
</dbReference>
<protein>
    <recommendedName>
        <fullName evidence="6">Phospho-2-dehydro-3-deoxyheptonate aldolase</fullName>
        <ecNumber evidence="6">2.5.1.54</ecNumber>
    </recommendedName>
</protein>
<comment type="caution">
    <text evidence="7">The sequence shown here is derived from an EMBL/GenBank/DDBJ whole genome shotgun (WGS) entry which is preliminary data.</text>
</comment>
<feature type="binding site" evidence="5">
    <location>
        <position position="73"/>
    </location>
    <ligand>
        <name>Mn(2+)</name>
        <dbReference type="ChEBI" id="CHEBI:29035"/>
    </ligand>
</feature>
<keyword evidence="8" id="KW-1185">Reference proteome</keyword>
<dbReference type="InterPro" id="IPR013785">
    <property type="entry name" value="Aldolase_TIM"/>
</dbReference>
<keyword evidence="3 6" id="KW-0808">Transferase</keyword>
<comment type="similarity">
    <text evidence="2 6">Belongs to the class-II DAHP synthase family.</text>
</comment>
<name>A0A9P8L2M8_9PEZI</name>
<feature type="binding site" evidence="5">
    <location>
        <position position="355"/>
    </location>
    <ligand>
        <name>phosphoenolpyruvate</name>
        <dbReference type="ChEBI" id="CHEBI:58702"/>
    </ligand>
</feature>
<comment type="pathway">
    <text evidence="1 6">Metabolic intermediate biosynthesis; chorismate biosynthesis; chorismate from D-erythrose 4-phosphate and phosphoenolpyruvate: step 1/7.</text>
</comment>
<keyword evidence="5" id="KW-0170">Cobalt</keyword>
<keyword evidence="6" id="KW-0057">Aromatic amino acid biosynthesis</keyword>
<keyword evidence="7" id="KW-0032">Aminotransferase</keyword>
<dbReference type="Pfam" id="PF01474">
    <property type="entry name" value="DAHP_synth_2"/>
    <property type="match status" value="2"/>
</dbReference>
<evidence type="ECO:0000313" key="7">
    <source>
        <dbReference type="EMBL" id="KAH0537490.1"/>
    </source>
</evidence>
<dbReference type="GO" id="GO:0008483">
    <property type="term" value="F:transaminase activity"/>
    <property type="evidence" value="ECO:0007669"/>
    <property type="project" value="UniProtKB-KW"/>
</dbReference>
<dbReference type="EMBL" id="JAGHQL010000143">
    <property type="protein sequence ID" value="KAH0537490.1"/>
    <property type="molecule type" value="Genomic_DNA"/>
</dbReference>
<reference evidence="7" key="1">
    <citation type="submission" date="2021-03" db="EMBL/GenBank/DDBJ databases">
        <title>Comparative genomics and phylogenomic investigation of the class Geoglossomycetes provide insights into ecological specialization and systematics.</title>
        <authorList>
            <person name="Melie T."/>
            <person name="Pirro S."/>
            <person name="Miller A.N."/>
            <person name="Quandt A."/>
        </authorList>
    </citation>
    <scope>NUCLEOTIDE SEQUENCE</scope>
    <source>
        <strain evidence="7">GBOQ0MN5Z8</strain>
    </source>
</reference>
<keyword evidence="5" id="KW-0104">Cadmium</keyword>
<evidence type="ECO:0000256" key="6">
    <source>
        <dbReference type="RuleBase" id="RU363071"/>
    </source>
</evidence>
<dbReference type="Proteomes" id="UP000698800">
    <property type="component" value="Unassembled WGS sequence"/>
</dbReference>
<evidence type="ECO:0000256" key="4">
    <source>
        <dbReference type="ARBA" id="ARBA00047508"/>
    </source>
</evidence>
<dbReference type="OrthoDB" id="2338at2759"/>
<feature type="binding site" evidence="5">
    <location>
        <position position="387"/>
    </location>
    <ligand>
        <name>Mn(2+)</name>
        <dbReference type="ChEBI" id="CHEBI:29035"/>
    </ligand>
</feature>
<keyword evidence="6" id="KW-0028">Amino-acid biosynthesis</keyword>
<evidence type="ECO:0000256" key="2">
    <source>
        <dbReference type="ARBA" id="ARBA00008911"/>
    </source>
</evidence>
<feature type="binding site" evidence="5">
    <location>
        <position position="429"/>
    </location>
    <ligand>
        <name>Mn(2+)</name>
        <dbReference type="ChEBI" id="CHEBI:29035"/>
    </ligand>
</feature>
<evidence type="ECO:0000256" key="3">
    <source>
        <dbReference type="ARBA" id="ARBA00022679"/>
    </source>
</evidence>
<dbReference type="InterPro" id="IPR002480">
    <property type="entry name" value="DAHP_synth_2"/>
</dbReference>